<dbReference type="GO" id="GO:0140664">
    <property type="term" value="F:ATP-dependent DNA damage sensor activity"/>
    <property type="evidence" value="ECO:0007669"/>
    <property type="project" value="InterPro"/>
</dbReference>
<dbReference type="InterPro" id="IPR027417">
    <property type="entry name" value="P-loop_NTPase"/>
</dbReference>
<dbReference type="Pfam" id="PF00488">
    <property type="entry name" value="MutS_V"/>
    <property type="match status" value="1"/>
</dbReference>
<evidence type="ECO:0000313" key="12">
    <source>
        <dbReference type="EMBL" id="CCP26172.2"/>
    </source>
</evidence>
<accession>F4LUD6</accession>
<dbReference type="STRING" id="1209989.TepRe1_1320"/>
<dbReference type="InterPro" id="IPR045076">
    <property type="entry name" value="MutS"/>
</dbReference>
<dbReference type="AlphaFoldDB" id="F4LUD6"/>
<evidence type="ECO:0000256" key="1">
    <source>
        <dbReference type="ARBA" id="ARBA00006271"/>
    </source>
</evidence>
<dbReference type="NCBIfam" id="TIGR01070">
    <property type="entry name" value="mutS1"/>
    <property type="match status" value="1"/>
</dbReference>
<dbReference type="PROSITE" id="PS00486">
    <property type="entry name" value="DNA_MISMATCH_REPAIR_2"/>
    <property type="match status" value="1"/>
</dbReference>
<dbReference type="PANTHER" id="PTHR11361">
    <property type="entry name" value="DNA MISMATCH REPAIR PROTEIN MUTS FAMILY MEMBER"/>
    <property type="match status" value="1"/>
</dbReference>
<feature type="domain" description="DNA mismatch repair proteins mutS family" evidence="11">
    <location>
        <begin position="691"/>
        <end position="707"/>
    </location>
</feature>
<evidence type="ECO:0000256" key="4">
    <source>
        <dbReference type="ARBA" id="ARBA00022763"/>
    </source>
</evidence>
<dbReference type="InterPro" id="IPR007861">
    <property type="entry name" value="DNA_mismatch_repair_MutS_clamp"/>
</dbReference>
<dbReference type="SUPFAM" id="SSF55271">
    <property type="entry name" value="DNA repair protein MutS, domain I"/>
    <property type="match status" value="1"/>
</dbReference>
<evidence type="ECO:0000256" key="5">
    <source>
        <dbReference type="ARBA" id="ARBA00022840"/>
    </source>
</evidence>
<dbReference type="Pfam" id="PF05188">
    <property type="entry name" value="MutS_II"/>
    <property type="match status" value="1"/>
</dbReference>
<evidence type="ECO:0000256" key="8">
    <source>
        <dbReference type="ARBA" id="ARBA00024647"/>
    </source>
</evidence>
<dbReference type="Pfam" id="PF05192">
    <property type="entry name" value="MutS_III"/>
    <property type="match status" value="1"/>
</dbReference>
<dbReference type="KEGG" id="tae:TepiRe1_1432"/>
<dbReference type="FunFam" id="3.40.50.300:FF:000870">
    <property type="entry name" value="MutS protein homolog 4"/>
    <property type="match status" value="1"/>
</dbReference>
<dbReference type="KEGG" id="tep:TepRe1_1320"/>
<dbReference type="SMART" id="SM00533">
    <property type="entry name" value="MUTSd"/>
    <property type="match status" value="1"/>
</dbReference>
<dbReference type="Pfam" id="PF01624">
    <property type="entry name" value="MutS_I"/>
    <property type="match status" value="1"/>
</dbReference>
<dbReference type="SUPFAM" id="SSF48334">
    <property type="entry name" value="DNA repair protein MutS, domain III"/>
    <property type="match status" value="1"/>
</dbReference>
<dbReference type="RefSeq" id="WP_013778389.1">
    <property type="nucleotide sequence ID" value="NC_015519.1"/>
</dbReference>
<dbReference type="InterPro" id="IPR036678">
    <property type="entry name" value="MutS_con_dom_sf"/>
</dbReference>
<dbReference type="FunFam" id="3.40.1170.10:FF:000001">
    <property type="entry name" value="DNA mismatch repair protein MutS"/>
    <property type="match status" value="1"/>
</dbReference>
<dbReference type="Gene3D" id="3.40.1170.10">
    <property type="entry name" value="DNA repair protein MutS, domain I"/>
    <property type="match status" value="1"/>
</dbReference>
<dbReference type="CDD" id="cd03284">
    <property type="entry name" value="ABC_MutS1"/>
    <property type="match status" value="1"/>
</dbReference>
<dbReference type="EMBL" id="HF563609">
    <property type="protein sequence ID" value="CCP26172.2"/>
    <property type="molecule type" value="Genomic_DNA"/>
</dbReference>
<comment type="similarity">
    <text evidence="1 9 10">Belongs to the DNA mismatch repair MutS family.</text>
</comment>
<dbReference type="HOGENOM" id="CLU_002472_4_0_9"/>
<dbReference type="HAMAP" id="MF_00096">
    <property type="entry name" value="MutS"/>
    <property type="match status" value="1"/>
</dbReference>
<dbReference type="InterPro" id="IPR005748">
    <property type="entry name" value="DNA_mismatch_repair_MutS"/>
</dbReference>
<evidence type="ECO:0000256" key="3">
    <source>
        <dbReference type="ARBA" id="ARBA00022741"/>
    </source>
</evidence>
<dbReference type="GO" id="GO:0006298">
    <property type="term" value="P:mismatch repair"/>
    <property type="evidence" value="ECO:0007669"/>
    <property type="project" value="UniProtKB-UniRule"/>
</dbReference>
<keyword evidence="6 9" id="KW-0238">DNA-binding</keyword>
<evidence type="ECO:0000256" key="10">
    <source>
        <dbReference type="RuleBase" id="RU003756"/>
    </source>
</evidence>
<dbReference type="InterPro" id="IPR017261">
    <property type="entry name" value="DNA_mismatch_repair_MutS/MSH"/>
</dbReference>
<reference evidence="13" key="1">
    <citation type="journal article" date="2013" name="Genome Announc.">
        <title>First genome sequence of a syntrophic acetate-oxidizing bacterium, Tepidanaerobacter acetatoxydans strain Re1.</title>
        <authorList>
            <person name="Manzoor S."/>
            <person name="Bongcam-Rudloff E."/>
            <person name="Schnurer A."/>
            <person name="Muller B."/>
        </authorList>
    </citation>
    <scope>NUCLEOTIDE SEQUENCE [LARGE SCALE GENOMIC DNA]</scope>
    <source>
        <strain evidence="13">Re1</strain>
    </source>
</reference>
<feature type="binding site" evidence="9">
    <location>
        <begin position="617"/>
        <end position="624"/>
    </location>
    <ligand>
        <name>ATP</name>
        <dbReference type="ChEBI" id="CHEBI:30616"/>
    </ligand>
</feature>
<dbReference type="InterPro" id="IPR007696">
    <property type="entry name" value="DNA_mismatch_repair_MutS_core"/>
</dbReference>
<protein>
    <recommendedName>
        <fullName evidence="2 9">DNA mismatch repair protein MutS</fullName>
    </recommendedName>
</protein>
<dbReference type="InterPro" id="IPR007695">
    <property type="entry name" value="DNA_mismatch_repair_MutS-lik_N"/>
</dbReference>
<keyword evidence="5 9" id="KW-0067">ATP-binding</keyword>
<evidence type="ECO:0000256" key="9">
    <source>
        <dbReference type="HAMAP-Rule" id="MF_00096"/>
    </source>
</evidence>
<keyword evidence="7 9" id="KW-0234">DNA repair</keyword>
<evidence type="ECO:0000256" key="2">
    <source>
        <dbReference type="ARBA" id="ARBA00021982"/>
    </source>
</evidence>
<dbReference type="SUPFAM" id="SSF52540">
    <property type="entry name" value="P-loop containing nucleoside triphosphate hydrolases"/>
    <property type="match status" value="1"/>
</dbReference>
<dbReference type="InterPro" id="IPR036187">
    <property type="entry name" value="DNA_mismatch_repair_MutS_sf"/>
</dbReference>
<evidence type="ECO:0000259" key="11">
    <source>
        <dbReference type="PROSITE" id="PS00486"/>
    </source>
</evidence>
<proteinExistence type="inferred from homology"/>
<dbReference type="Gene3D" id="3.40.50.300">
    <property type="entry name" value="P-loop containing nucleotide triphosphate hydrolases"/>
    <property type="match status" value="1"/>
</dbReference>
<organism evidence="12 13">
    <name type="scientific">Tepidanaerobacter acetatoxydans (strain DSM 21804 / JCM 16047 / Re1)</name>
    <dbReference type="NCBI Taxonomy" id="1209989"/>
    <lineage>
        <taxon>Bacteria</taxon>
        <taxon>Bacillati</taxon>
        <taxon>Bacillota</taxon>
        <taxon>Clostridia</taxon>
        <taxon>Thermosediminibacterales</taxon>
        <taxon>Tepidanaerobacteraceae</taxon>
        <taxon>Tepidanaerobacter</taxon>
    </lineage>
</organism>
<sequence>MDTPMIQQYKEIKDKYRDYIVFFRLGDFYEMFFDDAYICSKELEITLTSRDSDNKVPMAGVPYHAADQYIAKLVAKGYKVVICEQVEDPKLAKGIVKREVVKIVTPGTITDLNALEENKNNYLGCVFKNKHEFGLAFVDLMTGEFDITNLKSSYPYHEIINEVSRFSPRECLANHELSQEKSLNRKLKENLKLCFTFRDATYFDEQSALILLMSQFGEEKIKKLENRKPALIAAGACLRYLNETQKLNLSHINSISFYENHDFMVLDFICSKNLEITENLRDRKKTGSLLWVMDKTSTAMGARLLRKWLEQPLLDILKIKQRQDAIEELFNDFFLRSDLKEQLKNIYDIERLSGKLVCGNANARDLLAIKNTIKSLPQIKHILTRCNSKLLHQIYEQLDPLEDICLLLEKSIFEDPPLTIKEANVIKDGYNSEIDMLRKASREGKAWIADLERKERESTGIKSLKIGFNKVFGYYIEVTKSNLSMVPENYIRKQTLANAERYITEELKEYESLILNANEKLQELEYNLFCEIRDQLIKEIPRLKQSAYNLSLLDVLLSLAEVSYSNNYIKPEVNLSDEINIIDGRHPVVELTQKEELFIPNDTQIDCSDNLISVITGPNMAGKSTYMRQVALIVLMAQIGCFIPAKKAKIGIVDRIFTRIGASDNLALGQSTFMVEMTEVADILNNATNKSLLILDEVGRGTSTFDGLSIAWAVIEYIQKNLKAKTLFATHYHELTALKKLKGVKNYKITVKEKGDDVIFLRKIVPGEADKSYGIQVAKLAGVPNAVINRARKILVDLEQNQTQTQGELAISHIAACSDKSSQSTNEYQLNLSALKNEEIIEQIKSVNIDTITPLEALNFLFSIKKQLV</sequence>
<evidence type="ECO:0000313" key="13">
    <source>
        <dbReference type="Proteomes" id="UP000010802"/>
    </source>
</evidence>
<dbReference type="NCBIfam" id="NF003810">
    <property type="entry name" value="PRK05399.1"/>
    <property type="match status" value="1"/>
</dbReference>
<dbReference type="GO" id="GO:0030983">
    <property type="term" value="F:mismatched DNA binding"/>
    <property type="evidence" value="ECO:0007669"/>
    <property type="project" value="InterPro"/>
</dbReference>
<accession>L0S306</accession>
<dbReference type="InterPro" id="IPR000432">
    <property type="entry name" value="DNA_mismatch_repair_MutS_C"/>
</dbReference>
<keyword evidence="4 9" id="KW-0227">DNA damage</keyword>
<dbReference type="Gene3D" id="3.30.420.110">
    <property type="entry name" value="MutS, connector domain"/>
    <property type="match status" value="1"/>
</dbReference>
<gene>
    <name evidence="9 12" type="primary">mutS</name>
    <name evidence="12" type="ordered locus">TEPIRE1_1432</name>
</gene>
<dbReference type="OrthoDB" id="9802448at2"/>
<dbReference type="Pfam" id="PF05190">
    <property type="entry name" value="MutS_IV"/>
    <property type="match status" value="1"/>
</dbReference>
<comment type="function">
    <text evidence="8 9">This protein is involved in the repair of mismatches in DNA. It is possible that it carries out the mismatch recognition step. This protein has a weak ATPase activity.</text>
</comment>
<dbReference type="eggNOG" id="COG0249">
    <property type="taxonomic scope" value="Bacteria"/>
</dbReference>
<dbReference type="GO" id="GO:0003684">
    <property type="term" value="F:damaged DNA binding"/>
    <property type="evidence" value="ECO:0007669"/>
    <property type="project" value="UniProtKB-UniRule"/>
</dbReference>
<dbReference type="GO" id="GO:0005829">
    <property type="term" value="C:cytosol"/>
    <property type="evidence" value="ECO:0007669"/>
    <property type="project" value="TreeGrafter"/>
</dbReference>
<dbReference type="InterPro" id="IPR016151">
    <property type="entry name" value="DNA_mismatch_repair_MutS_N"/>
</dbReference>
<dbReference type="Proteomes" id="UP000010802">
    <property type="component" value="Chromosome"/>
</dbReference>
<evidence type="ECO:0000256" key="6">
    <source>
        <dbReference type="ARBA" id="ARBA00023125"/>
    </source>
</evidence>
<dbReference type="PIRSF" id="PIRSF037677">
    <property type="entry name" value="DNA_mis_repair_Msh6"/>
    <property type="match status" value="1"/>
</dbReference>
<keyword evidence="3 9" id="KW-0547">Nucleotide-binding</keyword>
<dbReference type="Gene3D" id="1.10.1420.10">
    <property type="match status" value="2"/>
</dbReference>
<dbReference type="GO" id="GO:0005524">
    <property type="term" value="F:ATP binding"/>
    <property type="evidence" value="ECO:0007669"/>
    <property type="project" value="UniProtKB-UniRule"/>
</dbReference>
<keyword evidence="13" id="KW-1185">Reference proteome</keyword>
<evidence type="ECO:0000256" key="7">
    <source>
        <dbReference type="ARBA" id="ARBA00023204"/>
    </source>
</evidence>
<dbReference type="PANTHER" id="PTHR11361:SF34">
    <property type="entry name" value="DNA MISMATCH REPAIR PROTEIN MSH1, MITOCHONDRIAL"/>
    <property type="match status" value="1"/>
</dbReference>
<dbReference type="FunFam" id="1.10.1420.10:FF:000007">
    <property type="entry name" value="DNA mismatch repair protein MutS"/>
    <property type="match status" value="1"/>
</dbReference>
<dbReference type="SUPFAM" id="SSF53150">
    <property type="entry name" value="DNA repair protein MutS, domain II"/>
    <property type="match status" value="1"/>
</dbReference>
<name>F4LUD6_TEPAE</name>
<dbReference type="SMART" id="SM00534">
    <property type="entry name" value="MUTSac"/>
    <property type="match status" value="1"/>
</dbReference>
<dbReference type="InterPro" id="IPR007860">
    <property type="entry name" value="DNA_mmatch_repair_MutS_con_dom"/>
</dbReference>